<proteinExistence type="predicted"/>
<evidence type="ECO:0000313" key="3">
    <source>
        <dbReference type="EMBL" id="QJB03191.1"/>
    </source>
</evidence>
<sequence>MEKNLELFKDANLGIAVPKEKPKPFNLDKAIEDLAGVFCDPIIVYGPSGWATPDMIPPWLRERITMDRLLMNLRHSQGEEMTGTDSEALAYMIPVSFEHPMGHDWSQIYLHLATKVMEGEPSKVIPDDIRVDKLDRGQEADLRHLKCWLYDQKVKHRSGARSEMKKERAEEASKKRKEAQPELFEF</sequence>
<protein>
    <submittedName>
        <fullName evidence="2">Uncharacterized protein</fullName>
    </submittedName>
</protein>
<dbReference type="AlphaFoldDB" id="A0A6M3M2X8"/>
<accession>A0A6M3M2X8</accession>
<dbReference type="EMBL" id="MT143694">
    <property type="protein sequence ID" value="QJB00480.1"/>
    <property type="molecule type" value="Genomic_DNA"/>
</dbReference>
<evidence type="ECO:0000256" key="1">
    <source>
        <dbReference type="SAM" id="MobiDB-lite"/>
    </source>
</evidence>
<gene>
    <name evidence="2" type="ORF">MM171A00439_0032</name>
    <name evidence="3" type="ORF">MM171B00856_0004</name>
</gene>
<organism evidence="2">
    <name type="scientific">viral metagenome</name>
    <dbReference type="NCBI Taxonomy" id="1070528"/>
    <lineage>
        <taxon>unclassified sequences</taxon>
        <taxon>metagenomes</taxon>
        <taxon>organismal metagenomes</taxon>
    </lineage>
</organism>
<name>A0A6M3M2X8_9ZZZZ</name>
<feature type="region of interest" description="Disordered" evidence="1">
    <location>
        <begin position="156"/>
        <end position="186"/>
    </location>
</feature>
<dbReference type="EMBL" id="MT143830">
    <property type="protein sequence ID" value="QJB03191.1"/>
    <property type="molecule type" value="Genomic_DNA"/>
</dbReference>
<reference evidence="2" key="1">
    <citation type="submission" date="2020-03" db="EMBL/GenBank/DDBJ databases">
        <title>The deep terrestrial virosphere.</title>
        <authorList>
            <person name="Holmfeldt K."/>
            <person name="Nilsson E."/>
            <person name="Simone D."/>
            <person name="Lopez-Fernandez M."/>
            <person name="Wu X."/>
            <person name="de Brujin I."/>
            <person name="Lundin D."/>
            <person name="Andersson A."/>
            <person name="Bertilsson S."/>
            <person name="Dopson M."/>
        </authorList>
    </citation>
    <scope>NUCLEOTIDE SEQUENCE</scope>
    <source>
        <strain evidence="2">MM171A00439</strain>
        <strain evidence="3">MM171B00856</strain>
    </source>
</reference>
<feature type="compositionally biased region" description="Basic and acidic residues" evidence="1">
    <location>
        <begin position="160"/>
        <end position="173"/>
    </location>
</feature>
<evidence type="ECO:0000313" key="2">
    <source>
        <dbReference type="EMBL" id="QJB00480.1"/>
    </source>
</evidence>